<dbReference type="AlphaFoldDB" id="A0A0M6WWC6"/>
<dbReference type="RefSeq" id="WP_021922282.1">
    <property type="nucleotide sequence ID" value="NZ_CATWND010000010.1"/>
</dbReference>
<dbReference type="PANTHER" id="PTHR43792:SF1">
    <property type="entry name" value="N-ACETYLTRANSFERASE DOMAIN-CONTAINING PROTEIN"/>
    <property type="match status" value="1"/>
</dbReference>
<keyword evidence="3" id="KW-1185">Reference proteome</keyword>
<dbReference type="Gene3D" id="3.40.630.30">
    <property type="match status" value="1"/>
</dbReference>
<protein>
    <recommendedName>
        <fullName evidence="1">N-acetyltransferase domain-containing protein</fullName>
    </recommendedName>
</protein>
<dbReference type="InterPro" id="IPR000182">
    <property type="entry name" value="GNAT_dom"/>
</dbReference>
<dbReference type="PROSITE" id="PS51186">
    <property type="entry name" value="GNAT"/>
    <property type="match status" value="1"/>
</dbReference>
<dbReference type="Proteomes" id="UP000049828">
    <property type="component" value="Unassembled WGS sequence"/>
</dbReference>
<evidence type="ECO:0000313" key="3">
    <source>
        <dbReference type="Proteomes" id="UP000049828"/>
    </source>
</evidence>
<dbReference type="OrthoDB" id="9798081at2"/>
<evidence type="ECO:0000259" key="1">
    <source>
        <dbReference type="PROSITE" id="PS51186"/>
    </source>
</evidence>
<feature type="domain" description="N-acetyltransferase" evidence="1">
    <location>
        <begin position="9"/>
        <end position="165"/>
    </location>
</feature>
<dbReference type="PANTHER" id="PTHR43792">
    <property type="entry name" value="GNAT FAMILY, PUTATIVE (AFU_ORTHOLOGUE AFUA_3G00765)-RELATED-RELATED"/>
    <property type="match status" value="1"/>
</dbReference>
<name>A0A0M6WWC6_9FIRM</name>
<dbReference type="Pfam" id="PF13302">
    <property type="entry name" value="Acetyltransf_3"/>
    <property type="match status" value="1"/>
</dbReference>
<dbReference type="InterPro" id="IPR051531">
    <property type="entry name" value="N-acetyltransferase"/>
</dbReference>
<dbReference type="EMBL" id="CVRS01000096">
    <property type="protein sequence ID" value="CRL41876.1"/>
    <property type="molecule type" value="Genomic_DNA"/>
</dbReference>
<evidence type="ECO:0000313" key="2">
    <source>
        <dbReference type="EMBL" id="CRL41876.1"/>
    </source>
</evidence>
<dbReference type="GO" id="GO:0016747">
    <property type="term" value="F:acyltransferase activity, transferring groups other than amino-acyl groups"/>
    <property type="evidence" value="ECO:0007669"/>
    <property type="project" value="InterPro"/>
</dbReference>
<reference evidence="3" key="1">
    <citation type="submission" date="2015-05" db="EMBL/GenBank/DDBJ databases">
        <authorList>
            <consortium name="Pathogen Informatics"/>
        </authorList>
    </citation>
    <scope>NUCLEOTIDE SEQUENCE [LARGE SCALE GENOMIC DNA]</scope>
    <source>
        <strain evidence="3">L1-83</strain>
    </source>
</reference>
<dbReference type="SUPFAM" id="SSF55729">
    <property type="entry name" value="Acyl-CoA N-acyltransferases (Nat)"/>
    <property type="match status" value="1"/>
</dbReference>
<proteinExistence type="predicted"/>
<sequence length="175" mass="20413">MISIDTKRLHLRNVLQNDVDVIFDYRNNEICARYQRGQVKDYEGIVSLIERRRNDEISIDFPCMIAVALKDTNEMIGEIVVMPKDHTFSLGYTFSYKYHRQGYAFEALTVLTEHLHKMAPEWEFISFTECENIASIELLKKLGYKNLGYVPSLDSQAFGKWTTMDTEEEFAHLGK</sequence>
<dbReference type="STRING" id="360807.ERS852392_02616"/>
<gene>
    <name evidence="2" type="ORF">RIL183_30081</name>
</gene>
<accession>A0A0M6WWC6</accession>
<dbReference type="InterPro" id="IPR016181">
    <property type="entry name" value="Acyl_CoA_acyltransferase"/>
</dbReference>
<organism evidence="2 3">
    <name type="scientific">Roseburia inulinivorans</name>
    <dbReference type="NCBI Taxonomy" id="360807"/>
    <lineage>
        <taxon>Bacteria</taxon>
        <taxon>Bacillati</taxon>
        <taxon>Bacillota</taxon>
        <taxon>Clostridia</taxon>
        <taxon>Lachnospirales</taxon>
        <taxon>Lachnospiraceae</taxon>
        <taxon>Roseburia</taxon>
    </lineage>
</organism>